<feature type="transmembrane region" description="Helical" evidence="1">
    <location>
        <begin position="12"/>
        <end position="45"/>
    </location>
</feature>
<gene>
    <name evidence="2" type="ORF">CEE36_00665</name>
</gene>
<evidence type="ECO:0000313" key="3">
    <source>
        <dbReference type="Proteomes" id="UP000317778"/>
    </source>
</evidence>
<protein>
    <submittedName>
        <fullName evidence="2">Uncharacterized protein</fullName>
    </submittedName>
</protein>
<feature type="transmembrane region" description="Helical" evidence="1">
    <location>
        <begin position="66"/>
        <end position="89"/>
    </location>
</feature>
<dbReference type="AlphaFoldDB" id="A0A532VAQ9"/>
<name>A0A532VAQ9_UNCT6</name>
<evidence type="ECO:0000256" key="1">
    <source>
        <dbReference type="SAM" id="Phobius"/>
    </source>
</evidence>
<evidence type="ECO:0000313" key="2">
    <source>
        <dbReference type="EMBL" id="TKJ44286.1"/>
    </source>
</evidence>
<accession>A0A532VAQ9</accession>
<keyword evidence="1" id="KW-0812">Transmembrane</keyword>
<reference evidence="2 3" key="1">
    <citation type="submission" date="2017-06" db="EMBL/GenBank/DDBJ databases">
        <title>Novel microbial phyla capable of carbon fixation and sulfur reduction in deep-sea sediments.</title>
        <authorList>
            <person name="Huang J."/>
            <person name="Baker B."/>
            <person name="Wang Y."/>
        </authorList>
    </citation>
    <scope>NUCLEOTIDE SEQUENCE [LARGE SCALE GENOMIC DNA]</scope>
    <source>
        <strain evidence="2">B3_TA06</strain>
    </source>
</reference>
<organism evidence="2 3">
    <name type="scientific">candidate division TA06 bacterium B3_TA06</name>
    <dbReference type="NCBI Taxonomy" id="2012487"/>
    <lineage>
        <taxon>Bacteria</taxon>
        <taxon>Bacteria division TA06</taxon>
    </lineage>
</organism>
<dbReference type="Proteomes" id="UP000317778">
    <property type="component" value="Unassembled WGS sequence"/>
</dbReference>
<proteinExistence type="predicted"/>
<sequence length="149" mass="16891">MKFFKLKSWIAFPIFVVLDLICVGAGMGVPVFCIFLGFPIGWYLARRHLLLNLEIKDALVKILRDSLITSGVTFVFMAVLWGRTVSMLFDPAADFINFGIPMILYDPKLSFVGWLVLMIVISPFLQLLATIFAAYLTITRRLRPKTKQG</sequence>
<dbReference type="EMBL" id="NJBO01000001">
    <property type="protein sequence ID" value="TKJ44286.1"/>
    <property type="molecule type" value="Genomic_DNA"/>
</dbReference>
<feature type="transmembrane region" description="Helical" evidence="1">
    <location>
        <begin position="109"/>
        <end position="138"/>
    </location>
</feature>
<keyword evidence="1" id="KW-1133">Transmembrane helix</keyword>
<keyword evidence="1" id="KW-0472">Membrane</keyword>
<comment type="caution">
    <text evidence="2">The sequence shown here is derived from an EMBL/GenBank/DDBJ whole genome shotgun (WGS) entry which is preliminary data.</text>
</comment>